<evidence type="ECO:0000313" key="2">
    <source>
        <dbReference type="EMBL" id="TMW62083.1"/>
    </source>
</evidence>
<dbReference type="Pfam" id="PF03795">
    <property type="entry name" value="YCII"/>
    <property type="match status" value="1"/>
</dbReference>
<dbReference type="Proteomes" id="UP000794436">
    <property type="component" value="Unassembled WGS sequence"/>
</dbReference>
<dbReference type="PANTHER" id="PTHR33606">
    <property type="entry name" value="PROTEIN YCII"/>
    <property type="match status" value="1"/>
</dbReference>
<evidence type="ECO:0000313" key="3">
    <source>
        <dbReference type="Proteomes" id="UP000794436"/>
    </source>
</evidence>
<dbReference type="SUPFAM" id="SSF54909">
    <property type="entry name" value="Dimeric alpha+beta barrel"/>
    <property type="match status" value="1"/>
</dbReference>
<sequence length="97" mass="10862">MATSAGDKKFYILRYDYVSDILEKRTPFRAEHLQNAVDLKAQGKILMGGALVDPVDTGLFIFSTDNKAEIEEFVANDPYVKNNLVTAHSIREWAVAV</sequence>
<protein>
    <recommendedName>
        <fullName evidence="1">YCII-related domain-containing protein</fullName>
    </recommendedName>
</protein>
<dbReference type="PANTHER" id="PTHR33606:SF3">
    <property type="entry name" value="PROTEIN YCII"/>
    <property type="match status" value="1"/>
</dbReference>
<evidence type="ECO:0000259" key="1">
    <source>
        <dbReference type="Pfam" id="PF03795"/>
    </source>
</evidence>
<proteinExistence type="predicted"/>
<gene>
    <name evidence="2" type="ORF">Poli38472_009576</name>
</gene>
<keyword evidence="3" id="KW-1185">Reference proteome</keyword>
<comment type="caution">
    <text evidence="2">The sequence shown here is derived from an EMBL/GenBank/DDBJ whole genome shotgun (WGS) entry which is preliminary data.</text>
</comment>
<accession>A0A8K1FKV5</accession>
<organism evidence="2 3">
    <name type="scientific">Pythium oligandrum</name>
    <name type="common">Mycoparasitic fungus</name>
    <dbReference type="NCBI Taxonomy" id="41045"/>
    <lineage>
        <taxon>Eukaryota</taxon>
        <taxon>Sar</taxon>
        <taxon>Stramenopiles</taxon>
        <taxon>Oomycota</taxon>
        <taxon>Peronosporomycetes</taxon>
        <taxon>Pythiales</taxon>
        <taxon>Pythiaceae</taxon>
        <taxon>Pythium</taxon>
    </lineage>
</organism>
<dbReference type="InterPro" id="IPR005545">
    <property type="entry name" value="YCII"/>
</dbReference>
<dbReference type="AlphaFoldDB" id="A0A8K1FKV5"/>
<feature type="domain" description="YCII-related" evidence="1">
    <location>
        <begin position="11"/>
        <end position="93"/>
    </location>
</feature>
<name>A0A8K1FKV5_PYTOL</name>
<dbReference type="InterPro" id="IPR011008">
    <property type="entry name" value="Dimeric_a/b-barrel"/>
</dbReference>
<dbReference type="EMBL" id="SPLM01000074">
    <property type="protein sequence ID" value="TMW62083.1"/>
    <property type="molecule type" value="Genomic_DNA"/>
</dbReference>
<reference evidence="2" key="1">
    <citation type="submission" date="2019-03" db="EMBL/GenBank/DDBJ databases">
        <title>Long read genome sequence of the mycoparasitic Pythium oligandrum ATCC 38472 isolated from sugarbeet rhizosphere.</title>
        <authorList>
            <person name="Gaulin E."/>
        </authorList>
    </citation>
    <scope>NUCLEOTIDE SEQUENCE</scope>
    <source>
        <strain evidence="2">ATCC 38472_TT</strain>
    </source>
</reference>
<dbReference type="OrthoDB" id="5519740at2759"/>
<dbReference type="InterPro" id="IPR051807">
    <property type="entry name" value="Sec-metab_biosynth-assoc"/>
</dbReference>
<dbReference type="Gene3D" id="3.30.70.1060">
    <property type="entry name" value="Dimeric alpha+beta barrel"/>
    <property type="match status" value="1"/>
</dbReference>